<gene>
    <name evidence="5" type="ORF">WMW72_15590</name>
</gene>
<dbReference type="InterPro" id="IPR003313">
    <property type="entry name" value="AraC-bd"/>
</dbReference>
<feature type="domain" description="HTH araC/xylS-type" evidence="4">
    <location>
        <begin position="179"/>
        <end position="278"/>
    </location>
</feature>
<dbReference type="Gene3D" id="1.10.10.60">
    <property type="entry name" value="Homeodomain-like"/>
    <property type="match status" value="2"/>
</dbReference>
<evidence type="ECO:0000259" key="4">
    <source>
        <dbReference type="PROSITE" id="PS01124"/>
    </source>
</evidence>
<dbReference type="EMBL" id="JBBPCC010000009">
    <property type="protein sequence ID" value="MEK8129329.1"/>
    <property type="molecule type" value="Genomic_DNA"/>
</dbReference>
<organism evidence="5 6">
    <name type="scientific">Paenibacillus filicis</name>
    <dbReference type="NCBI Taxonomy" id="669464"/>
    <lineage>
        <taxon>Bacteria</taxon>
        <taxon>Bacillati</taxon>
        <taxon>Bacillota</taxon>
        <taxon>Bacilli</taxon>
        <taxon>Bacillales</taxon>
        <taxon>Paenibacillaceae</taxon>
        <taxon>Paenibacillus</taxon>
    </lineage>
</organism>
<keyword evidence="2" id="KW-0238">DNA-binding</keyword>
<sequence length="282" mass="32887">MCARTVDPGMFFTYTYKADQPLKPMFHSHSHYEVYFFHSGVCNYLIGDRIYVLAPGDLILMNGMTLHCAKIDPAVPYVRSMVHFEPGALQPLLPAHPQLPIFQPFQELGNYRLRLGGADREEVEHILRRMHEFEQRGDAVGAYRCQLAFADLLCLIYEHCLQPMQDRSDQPVEKERTVQQIISYLEAHYTEDLHLEQLQQDLHLSKYYVSKLFKEVTGVTIFDFVYQRRINQARIEFLLDPKLPVTEVCFKVGFKHLAHFSRVFKQQVGETPERYKRSLAGT</sequence>
<reference evidence="5 6" key="1">
    <citation type="submission" date="2024-04" db="EMBL/GenBank/DDBJ databases">
        <title>draft genome sequnece of Paenibacillus filicis.</title>
        <authorList>
            <person name="Kim D.-U."/>
        </authorList>
    </citation>
    <scope>NUCLEOTIDE SEQUENCE [LARGE SCALE GENOMIC DNA]</scope>
    <source>
        <strain evidence="5 6">KACC14197</strain>
    </source>
</reference>
<dbReference type="Gene3D" id="2.60.120.10">
    <property type="entry name" value="Jelly Rolls"/>
    <property type="match status" value="1"/>
</dbReference>
<name>A0ABU9DKK6_9BACL</name>
<evidence type="ECO:0000256" key="2">
    <source>
        <dbReference type="ARBA" id="ARBA00023125"/>
    </source>
</evidence>
<proteinExistence type="predicted"/>
<dbReference type="Proteomes" id="UP001469365">
    <property type="component" value="Unassembled WGS sequence"/>
</dbReference>
<dbReference type="InterPro" id="IPR018060">
    <property type="entry name" value="HTH_AraC"/>
</dbReference>
<evidence type="ECO:0000256" key="3">
    <source>
        <dbReference type="ARBA" id="ARBA00023163"/>
    </source>
</evidence>
<comment type="caution">
    <text evidence="5">The sequence shown here is derived from an EMBL/GenBank/DDBJ whole genome shotgun (WGS) entry which is preliminary data.</text>
</comment>
<dbReference type="Pfam" id="PF12833">
    <property type="entry name" value="HTH_18"/>
    <property type="match status" value="1"/>
</dbReference>
<evidence type="ECO:0000313" key="5">
    <source>
        <dbReference type="EMBL" id="MEK8129329.1"/>
    </source>
</evidence>
<dbReference type="PANTHER" id="PTHR43280">
    <property type="entry name" value="ARAC-FAMILY TRANSCRIPTIONAL REGULATOR"/>
    <property type="match status" value="1"/>
</dbReference>
<dbReference type="SMART" id="SM00342">
    <property type="entry name" value="HTH_ARAC"/>
    <property type="match status" value="1"/>
</dbReference>
<dbReference type="InterPro" id="IPR020449">
    <property type="entry name" value="Tscrpt_reg_AraC-type_HTH"/>
</dbReference>
<dbReference type="InterPro" id="IPR014710">
    <property type="entry name" value="RmlC-like_jellyroll"/>
</dbReference>
<keyword evidence="3" id="KW-0804">Transcription</keyword>
<dbReference type="InterPro" id="IPR037923">
    <property type="entry name" value="HTH-like"/>
</dbReference>
<protein>
    <submittedName>
        <fullName evidence="5">AraC family transcriptional regulator</fullName>
    </submittedName>
</protein>
<dbReference type="PROSITE" id="PS01124">
    <property type="entry name" value="HTH_ARAC_FAMILY_2"/>
    <property type="match status" value="1"/>
</dbReference>
<dbReference type="SUPFAM" id="SSF51215">
    <property type="entry name" value="Regulatory protein AraC"/>
    <property type="match status" value="1"/>
</dbReference>
<dbReference type="InterPro" id="IPR009057">
    <property type="entry name" value="Homeodomain-like_sf"/>
</dbReference>
<dbReference type="PANTHER" id="PTHR43280:SF2">
    <property type="entry name" value="HTH-TYPE TRANSCRIPTIONAL REGULATOR EXSA"/>
    <property type="match status" value="1"/>
</dbReference>
<keyword evidence="6" id="KW-1185">Reference proteome</keyword>
<evidence type="ECO:0000313" key="6">
    <source>
        <dbReference type="Proteomes" id="UP001469365"/>
    </source>
</evidence>
<keyword evidence="1" id="KW-0805">Transcription regulation</keyword>
<accession>A0ABU9DKK6</accession>
<evidence type="ECO:0000256" key="1">
    <source>
        <dbReference type="ARBA" id="ARBA00023015"/>
    </source>
</evidence>
<dbReference type="Pfam" id="PF02311">
    <property type="entry name" value="AraC_binding"/>
    <property type="match status" value="1"/>
</dbReference>
<dbReference type="PRINTS" id="PR00032">
    <property type="entry name" value="HTHARAC"/>
</dbReference>
<dbReference type="SUPFAM" id="SSF46689">
    <property type="entry name" value="Homeodomain-like"/>
    <property type="match status" value="2"/>
</dbReference>